<feature type="transmembrane region" description="Helical" evidence="7">
    <location>
        <begin position="130"/>
        <end position="151"/>
    </location>
</feature>
<evidence type="ECO:0000256" key="3">
    <source>
        <dbReference type="ARBA" id="ARBA00022475"/>
    </source>
</evidence>
<dbReference type="SUPFAM" id="SSF161098">
    <property type="entry name" value="MetI-like"/>
    <property type="match status" value="1"/>
</dbReference>
<feature type="transmembrane region" description="Helical" evidence="7">
    <location>
        <begin position="181"/>
        <end position="207"/>
    </location>
</feature>
<evidence type="ECO:0000256" key="2">
    <source>
        <dbReference type="ARBA" id="ARBA00022448"/>
    </source>
</evidence>
<evidence type="ECO:0000256" key="6">
    <source>
        <dbReference type="ARBA" id="ARBA00023136"/>
    </source>
</evidence>
<keyword evidence="6 7" id="KW-0472">Membrane</keyword>
<dbReference type="InterPro" id="IPR000515">
    <property type="entry name" value="MetI-like"/>
</dbReference>
<dbReference type="CDD" id="cd06261">
    <property type="entry name" value="TM_PBP2"/>
    <property type="match status" value="1"/>
</dbReference>
<dbReference type="InterPro" id="IPR035906">
    <property type="entry name" value="MetI-like_sf"/>
</dbReference>
<keyword evidence="3" id="KW-1003">Cell membrane</keyword>
<evidence type="ECO:0000313" key="10">
    <source>
        <dbReference type="Proteomes" id="UP001519887"/>
    </source>
</evidence>
<reference evidence="9 10" key="1">
    <citation type="submission" date="2021-07" db="EMBL/GenBank/DDBJ databases">
        <title>Paenibacillus radiodurans sp. nov., isolated from the southeastern edge of Tengger Desert.</title>
        <authorList>
            <person name="Zhang G."/>
        </authorList>
    </citation>
    <scope>NUCLEOTIDE SEQUENCE [LARGE SCALE GENOMIC DNA]</scope>
    <source>
        <strain evidence="9 10">CCM 7311</strain>
    </source>
</reference>
<feature type="transmembrane region" description="Helical" evidence="7">
    <location>
        <begin position="228"/>
        <end position="249"/>
    </location>
</feature>
<protein>
    <submittedName>
        <fullName evidence="9">ABC transporter permease subunit</fullName>
    </submittedName>
</protein>
<dbReference type="InterPro" id="IPR050809">
    <property type="entry name" value="UgpAE/MalFG_permease"/>
</dbReference>
<evidence type="ECO:0000256" key="4">
    <source>
        <dbReference type="ARBA" id="ARBA00022692"/>
    </source>
</evidence>
<organism evidence="9 10">
    <name type="scientific">Paenibacillus sepulcri</name>
    <dbReference type="NCBI Taxonomy" id="359917"/>
    <lineage>
        <taxon>Bacteria</taxon>
        <taxon>Bacillati</taxon>
        <taxon>Bacillota</taxon>
        <taxon>Bacilli</taxon>
        <taxon>Bacillales</taxon>
        <taxon>Paenibacillaceae</taxon>
        <taxon>Paenibacillus</taxon>
    </lineage>
</organism>
<dbReference type="PANTHER" id="PTHR43227">
    <property type="entry name" value="BLL4140 PROTEIN"/>
    <property type="match status" value="1"/>
</dbReference>
<gene>
    <name evidence="9" type="ORF">K0U00_14935</name>
</gene>
<keyword evidence="10" id="KW-1185">Reference proteome</keyword>
<dbReference type="Gene3D" id="1.10.3720.10">
    <property type="entry name" value="MetI-like"/>
    <property type="match status" value="1"/>
</dbReference>
<feature type="transmembrane region" description="Helical" evidence="7">
    <location>
        <begin position="33"/>
        <end position="59"/>
    </location>
</feature>
<name>A0ABS7C375_9BACL</name>
<dbReference type="PANTHER" id="PTHR43227:SF11">
    <property type="entry name" value="BLL4140 PROTEIN"/>
    <property type="match status" value="1"/>
</dbReference>
<comment type="similarity">
    <text evidence="7">Belongs to the binding-protein-dependent transport system permease family.</text>
</comment>
<dbReference type="PROSITE" id="PS50928">
    <property type="entry name" value="ABC_TM1"/>
    <property type="match status" value="1"/>
</dbReference>
<comment type="caution">
    <text evidence="9">The sequence shown here is derived from an EMBL/GenBank/DDBJ whole genome shotgun (WGS) entry which is preliminary data.</text>
</comment>
<proteinExistence type="inferred from homology"/>
<keyword evidence="2 7" id="KW-0813">Transport</keyword>
<evidence type="ECO:0000256" key="5">
    <source>
        <dbReference type="ARBA" id="ARBA00022989"/>
    </source>
</evidence>
<keyword evidence="4 7" id="KW-0812">Transmembrane</keyword>
<evidence type="ECO:0000256" key="7">
    <source>
        <dbReference type="RuleBase" id="RU363032"/>
    </source>
</evidence>
<sequence>MADKETALVQTAAAGKLAKREKKGSGFKQNIELFGLSLPGIVYLFIFSYLPMFGVIVAFKNYRYDKGILGSEWVGLKNFEFLFASENAWRITRNTVMYSLSYIIIGTIAALILAILLSQVNKRWVKVHQTVLFLPYFVSWVVVGYITLAFLDHASGFLNQTLLSLGMTAHKWYFESGPWPYILILVHEWKAIGFGTLIYFAGIMGISGEYYEAARIDGATRLQMAMKITLPLLTPLISIMLILSIGGIFRGDFGLHYFVPNNSPFTFASTDIIDTYVFRALRELGDIGMSSATGLYQSVVGFFLVITANYIVKKINDDNALF</sequence>
<dbReference type="EMBL" id="JAHZIK010000342">
    <property type="protein sequence ID" value="MBW7455319.1"/>
    <property type="molecule type" value="Genomic_DNA"/>
</dbReference>
<evidence type="ECO:0000259" key="8">
    <source>
        <dbReference type="PROSITE" id="PS50928"/>
    </source>
</evidence>
<keyword evidence="5 7" id="KW-1133">Transmembrane helix</keyword>
<feature type="domain" description="ABC transmembrane type-1" evidence="8">
    <location>
        <begin position="92"/>
        <end position="308"/>
    </location>
</feature>
<feature type="transmembrane region" description="Helical" evidence="7">
    <location>
        <begin position="96"/>
        <end position="118"/>
    </location>
</feature>
<accession>A0ABS7C375</accession>
<feature type="transmembrane region" description="Helical" evidence="7">
    <location>
        <begin position="294"/>
        <end position="312"/>
    </location>
</feature>
<dbReference type="Proteomes" id="UP001519887">
    <property type="component" value="Unassembled WGS sequence"/>
</dbReference>
<dbReference type="RefSeq" id="WP_210039403.1">
    <property type="nucleotide sequence ID" value="NZ_JBHLVU010000005.1"/>
</dbReference>
<dbReference type="Pfam" id="PF00528">
    <property type="entry name" value="BPD_transp_1"/>
    <property type="match status" value="1"/>
</dbReference>
<evidence type="ECO:0000313" key="9">
    <source>
        <dbReference type="EMBL" id="MBW7455319.1"/>
    </source>
</evidence>
<comment type="subcellular location">
    <subcellularLocation>
        <location evidence="1 7">Cell membrane</location>
        <topology evidence="1 7">Multi-pass membrane protein</topology>
    </subcellularLocation>
</comment>
<evidence type="ECO:0000256" key="1">
    <source>
        <dbReference type="ARBA" id="ARBA00004651"/>
    </source>
</evidence>